<dbReference type="Gene3D" id="2.60.120.10">
    <property type="entry name" value="Jelly Rolls"/>
    <property type="match status" value="1"/>
</dbReference>
<gene>
    <name evidence="3" type="ORF">A9R00_11465</name>
</gene>
<feature type="domain" description="HTH araC/xylS-type" evidence="2">
    <location>
        <begin position="144"/>
        <end position="240"/>
    </location>
</feature>
<dbReference type="SMART" id="SM00342">
    <property type="entry name" value="HTH_ARAC"/>
    <property type="match status" value="1"/>
</dbReference>
<dbReference type="Gene3D" id="1.10.10.60">
    <property type="entry name" value="Homeodomain-like"/>
    <property type="match status" value="1"/>
</dbReference>
<dbReference type="EMBL" id="MABE01000656">
    <property type="protein sequence ID" value="OUS36653.1"/>
    <property type="molecule type" value="Genomic_DNA"/>
</dbReference>
<keyword evidence="1" id="KW-0238">DNA-binding</keyword>
<proteinExistence type="predicted"/>
<dbReference type="GO" id="GO:0043565">
    <property type="term" value="F:sequence-specific DNA binding"/>
    <property type="evidence" value="ECO:0007669"/>
    <property type="project" value="InterPro"/>
</dbReference>
<evidence type="ECO:0000256" key="1">
    <source>
        <dbReference type="ARBA" id="ARBA00023125"/>
    </source>
</evidence>
<evidence type="ECO:0000313" key="4">
    <source>
        <dbReference type="Proteomes" id="UP000227088"/>
    </source>
</evidence>
<dbReference type="Pfam" id="PF12833">
    <property type="entry name" value="HTH_18"/>
    <property type="match status" value="1"/>
</dbReference>
<sequence>MHFMPSMVATFRNAISAETHQHHAAQITLDFEGEFELHCQEQVQHCKCVLIPPNLSHCVRSNNHWQVTILLDTNHSLTKRLLKVFMVKNSPVEIPEEYYRDLLLLGISARNDQLSISQLSGQLRQVFEKWTEDVGVDEQDVRIESLLNSINANTSLEEVDRIVANVPLSKSRLSHLFVEQAGITLRRYILWQRLRRAIAIIVEGQSITDAAYDASFSDLPHLSRTFKSMFGINISMLFQIKKYIHIH</sequence>
<organism evidence="3 4">
    <name type="scientific">Oleispira antarctica</name>
    <dbReference type="NCBI Taxonomy" id="188908"/>
    <lineage>
        <taxon>Bacteria</taxon>
        <taxon>Pseudomonadati</taxon>
        <taxon>Pseudomonadota</taxon>
        <taxon>Gammaproteobacteria</taxon>
        <taxon>Oceanospirillales</taxon>
        <taxon>Oceanospirillaceae</taxon>
        <taxon>Oleispira</taxon>
    </lineage>
</organism>
<feature type="non-terminal residue" evidence="3">
    <location>
        <position position="247"/>
    </location>
</feature>
<reference evidence="4" key="1">
    <citation type="journal article" date="2017" name="Proc. Natl. Acad. Sci. U.S.A.">
        <title>Simulation of Deepwater Horizon oil plume reveals substrate specialization within a complex community of hydrocarbon degraders.</title>
        <authorList>
            <person name="Hu P."/>
            <person name="Dubinsky E.A."/>
            <person name="Probst A.J."/>
            <person name="Wang J."/>
            <person name="Sieber C.M.K."/>
            <person name="Tom L.M."/>
            <person name="Gardinali P."/>
            <person name="Banfield J.F."/>
            <person name="Atlas R.M."/>
            <person name="Andersen G.L."/>
        </authorList>
    </citation>
    <scope>NUCLEOTIDE SEQUENCE [LARGE SCALE GENOMIC DNA]</scope>
</reference>
<protein>
    <recommendedName>
        <fullName evidence="2">HTH araC/xylS-type domain-containing protein</fullName>
    </recommendedName>
</protein>
<accession>A0A1Y5HLP3</accession>
<dbReference type="InterPro" id="IPR018060">
    <property type="entry name" value="HTH_AraC"/>
</dbReference>
<dbReference type="InterPro" id="IPR014710">
    <property type="entry name" value="RmlC-like_jellyroll"/>
</dbReference>
<dbReference type="AlphaFoldDB" id="A0A1Y5HLP3"/>
<evidence type="ECO:0000313" key="3">
    <source>
        <dbReference type="EMBL" id="OUS36653.1"/>
    </source>
</evidence>
<dbReference type="PANTHER" id="PTHR43280:SF31">
    <property type="entry name" value="TRANSCRIPTIONAL REGULATORY PROTEIN"/>
    <property type="match status" value="1"/>
</dbReference>
<dbReference type="Proteomes" id="UP000227088">
    <property type="component" value="Unassembled WGS sequence"/>
</dbReference>
<name>A0A1Y5HLP3_OLEAN</name>
<dbReference type="PROSITE" id="PS01124">
    <property type="entry name" value="HTH_ARAC_FAMILY_2"/>
    <property type="match status" value="1"/>
</dbReference>
<dbReference type="PANTHER" id="PTHR43280">
    <property type="entry name" value="ARAC-FAMILY TRANSCRIPTIONAL REGULATOR"/>
    <property type="match status" value="1"/>
</dbReference>
<dbReference type="GO" id="GO:0003700">
    <property type="term" value="F:DNA-binding transcription factor activity"/>
    <property type="evidence" value="ECO:0007669"/>
    <property type="project" value="InterPro"/>
</dbReference>
<evidence type="ECO:0000259" key="2">
    <source>
        <dbReference type="PROSITE" id="PS01124"/>
    </source>
</evidence>
<comment type="caution">
    <text evidence="3">The sequence shown here is derived from an EMBL/GenBank/DDBJ whole genome shotgun (WGS) entry which is preliminary data.</text>
</comment>